<keyword evidence="1" id="KW-0808">Transferase</keyword>
<dbReference type="EMBL" id="FNGF01000003">
    <property type="protein sequence ID" value="SDL05711.1"/>
    <property type="molecule type" value="Genomic_DNA"/>
</dbReference>
<keyword evidence="2" id="KW-1185">Reference proteome</keyword>
<accession>A0A1G9GYG3</accession>
<dbReference type="OrthoDB" id="8549922at2"/>
<sequence length="437" mass="47784">MSAKPAEQDLGQVTSSRRRLLAKLGARLEHGFSTEAAPELRRLVGDAGETPATRLAAGGLLLDWQRRRRAARAEDRHLDFDIVIVSHFALPGGNTTAVAEEVTAYRRAGLRVGLLHHPVFHWDVSRPLNPKIADQVDGDLVRLIGAWDSVRCALLVVRLPTVVLRRRDDMPAIEADRTVLVVNQTPFKYYGEDGGAEEAWDVARVRASMDEWVGECTWYPVGPMVREVLGTHHAAELDGVRLAADDWHECLDPALWGGGDREDAPSGGPIRIGRHTRDHALKWPQTREALEAAYPVSADFDVRILGGADTVAERLGPLPENWTVLPFGSTTARSFLRDLDVFVYFIAAEGREAFGLAPLEAMASGVPAVMDPRFAPLFGDAAVYCEPEEVAATVRALVADPEAYAAQRERGLKAVEERFSHAALLRRVAGLGVAAAR</sequence>
<dbReference type="PANTHER" id="PTHR12526:SF637">
    <property type="entry name" value="GLYCOSYLTRANSFERASE EPSF-RELATED"/>
    <property type="match status" value="1"/>
</dbReference>
<gene>
    <name evidence="1" type="ORF">SAMN05216298_2506</name>
</gene>
<evidence type="ECO:0000313" key="2">
    <source>
        <dbReference type="Proteomes" id="UP000198662"/>
    </source>
</evidence>
<dbReference type="AlphaFoldDB" id="A0A1G9GYG3"/>
<protein>
    <submittedName>
        <fullName evidence="1">Glycosyltransferase involved in cell wall bisynthesis</fullName>
    </submittedName>
</protein>
<evidence type="ECO:0000313" key="1">
    <source>
        <dbReference type="EMBL" id="SDL05711.1"/>
    </source>
</evidence>
<proteinExistence type="predicted"/>
<dbReference type="Proteomes" id="UP000198662">
    <property type="component" value="Unassembled WGS sequence"/>
</dbReference>
<dbReference type="Pfam" id="PF13692">
    <property type="entry name" value="Glyco_trans_1_4"/>
    <property type="match status" value="1"/>
</dbReference>
<dbReference type="RefSeq" id="WP_091048833.1">
    <property type="nucleotide sequence ID" value="NZ_FNGF01000003.1"/>
</dbReference>
<reference evidence="2" key="1">
    <citation type="submission" date="2016-10" db="EMBL/GenBank/DDBJ databases">
        <authorList>
            <person name="Varghese N."/>
            <person name="Submissions S."/>
        </authorList>
    </citation>
    <scope>NUCLEOTIDE SEQUENCE [LARGE SCALE GENOMIC DNA]</scope>
    <source>
        <strain evidence="2">CGMCC 4.3147</strain>
    </source>
</reference>
<dbReference type="SUPFAM" id="SSF53756">
    <property type="entry name" value="UDP-Glycosyltransferase/glycogen phosphorylase"/>
    <property type="match status" value="1"/>
</dbReference>
<dbReference type="PANTHER" id="PTHR12526">
    <property type="entry name" value="GLYCOSYLTRANSFERASE"/>
    <property type="match status" value="1"/>
</dbReference>
<dbReference type="GO" id="GO:0016740">
    <property type="term" value="F:transferase activity"/>
    <property type="evidence" value="ECO:0007669"/>
    <property type="project" value="UniProtKB-KW"/>
</dbReference>
<dbReference type="STRING" id="380244.SAMN05216298_2506"/>
<dbReference type="Gene3D" id="3.40.50.2000">
    <property type="entry name" value="Glycogen Phosphorylase B"/>
    <property type="match status" value="1"/>
</dbReference>
<organism evidence="1 2">
    <name type="scientific">Glycomyces sambucus</name>
    <dbReference type="NCBI Taxonomy" id="380244"/>
    <lineage>
        <taxon>Bacteria</taxon>
        <taxon>Bacillati</taxon>
        <taxon>Actinomycetota</taxon>
        <taxon>Actinomycetes</taxon>
        <taxon>Glycomycetales</taxon>
        <taxon>Glycomycetaceae</taxon>
        <taxon>Glycomyces</taxon>
    </lineage>
</organism>
<name>A0A1G9GYG3_9ACTN</name>